<dbReference type="HOGENOM" id="CLU_1782894_0_0_11"/>
<protein>
    <submittedName>
        <fullName evidence="3">Uncharacterized protein</fullName>
    </submittedName>
</protein>
<feature type="region of interest" description="Disordered" evidence="1">
    <location>
        <begin position="111"/>
        <end position="145"/>
    </location>
</feature>
<proteinExistence type="predicted"/>
<reference evidence="3 4" key="1">
    <citation type="journal article" date="2015" name="Genome Announc.">
        <title>Complete Genome Sequencing of Protease-Producing Novel Arthrobacter sp. Strain IHBB 11108 Using PacBio Single-Molecule Real-Time Sequencing Technology.</title>
        <authorList>
            <person name="Kiran S."/>
            <person name="Swarnkar M.K."/>
            <person name="Pal M."/>
            <person name="Thakur R."/>
            <person name="Tewari R."/>
            <person name="Singh A.K."/>
            <person name="Gulati A."/>
        </authorList>
    </citation>
    <scope>NUCLEOTIDE SEQUENCE [LARGE SCALE GENOMIC DNA]</scope>
    <source>
        <strain evidence="3 4">IHBB 11108</strain>
    </source>
</reference>
<feature type="transmembrane region" description="Helical" evidence="2">
    <location>
        <begin position="74"/>
        <end position="95"/>
    </location>
</feature>
<feature type="compositionally biased region" description="Basic residues" evidence="1">
    <location>
        <begin position="136"/>
        <end position="145"/>
    </location>
</feature>
<keyword evidence="4" id="KW-1185">Reference proteome</keyword>
<evidence type="ECO:0000256" key="1">
    <source>
        <dbReference type="SAM" id="MobiDB-lite"/>
    </source>
</evidence>
<accession>A0A0D4C1C4</accession>
<sequence>MSKDTCMTLAQILPVLLLALAFEPGSIFRRPPGHKYAWLELPMRLFLALVLFCLVFGEICMVLAVQLGGTNEPIFLVSSFGGLVSALLIIGFSIFNRLSTPSLQRLNYVRKKHGLPPRPETADQNETNHDGEHQPRIGKHARNPD</sequence>
<evidence type="ECO:0000256" key="2">
    <source>
        <dbReference type="SAM" id="Phobius"/>
    </source>
</evidence>
<feature type="compositionally biased region" description="Basic and acidic residues" evidence="1">
    <location>
        <begin position="126"/>
        <end position="135"/>
    </location>
</feature>
<name>A0A0D4C1C4_9MICC</name>
<evidence type="ECO:0000313" key="3">
    <source>
        <dbReference type="EMBL" id="AJT42393.1"/>
    </source>
</evidence>
<gene>
    <name evidence="3" type="ORF">UM93_14430</name>
</gene>
<dbReference type="Proteomes" id="UP000061839">
    <property type="component" value="Chromosome"/>
</dbReference>
<dbReference type="PATRIC" id="fig|1618207.4.peg.2932"/>
<organism evidence="3 4">
    <name type="scientific">Psychromicrobium lacuslunae</name>
    <dbReference type="NCBI Taxonomy" id="1618207"/>
    <lineage>
        <taxon>Bacteria</taxon>
        <taxon>Bacillati</taxon>
        <taxon>Actinomycetota</taxon>
        <taxon>Actinomycetes</taxon>
        <taxon>Micrococcales</taxon>
        <taxon>Micrococcaceae</taxon>
        <taxon>Psychromicrobium</taxon>
    </lineage>
</organism>
<dbReference type="EMBL" id="CP011005">
    <property type="protein sequence ID" value="AJT42393.1"/>
    <property type="molecule type" value="Genomic_DNA"/>
</dbReference>
<evidence type="ECO:0000313" key="4">
    <source>
        <dbReference type="Proteomes" id="UP000061839"/>
    </source>
</evidence>
<keyword evidence="2" id="KW-0472">Membrane</keyword>
<dbReference type="KEGG" id="ari:UM93_14430"/>
<keyword evidence="2" id="KW-0812">Transmembrane</keyword>
<keyword evidence="2" id="KW-1133">Transmembrane helix</keyword>
<dbReference type="AlphaFoldDB" id="A0A0D4C1C4"/>
<feature type="transmembrane region" description="Helical" evidence="2">
    <location>
        <begin position="45"/>
        <end position="67"/>
    </location>
</feature>